<feature type="signal peptide" evidence="4">
    <location>
        <begin position="1"/>
        <end position="17"/>
    </location>
</feature>
<dbReference type="PANTHER" id="PTHR10502">
    <property type="entry name" value="ANNEXIN"/>
    <property type="match status" value="1"/>
</dbReference>
<dbReference type="GO" id="GO:0005634">
    <property type="term" value="C:nucleus"/>
    <property type="evidence" value="ECO:0007669"/>
    <property type="project" value="TreeGrafter"/>
</dbReference>
<dbReference type="PRINTS" id="PR00196">
    <property type="entry name" value="ANNEXIN"/>
</dbReference>
<name>A0A482WSS9_LAOST</name>
<dbReference type="Gene3D" id="1.10.220.10">
    <property type="entry name" value="Annexin"/>
    <property type="match status" value="3"/>
</dbReference>
<dbReference type="GO" id="GO:0005544">
    <property type="term" value="F:calcium-dependent phospholipid binding"/>
    <property type="evidence" value="ECO:0007669"/>
    <property type="project" value="InterPro"/>
</dbReference>
<dbReference type="InterPro" id="IPR018502">
    <property type="entry name" value="Annexin_repeat"/>
</dbReference>
<keyword evidence="6" id="KW-1185">Reference proteome</keyword>
<proteinExistence type="inferred from homology"/>
<dbReference type="InParanoid" id="A0A482WSS9"/>
<dbReference type="GO" id="GO:0005509">
    <property type="term" value="F:calcium ion binding"/>
    <property type="evidence" value="ECO:0007669"/>
    <property type="project" value="InterPro"/>
</dbReference>
<reference evidence="5 6" key="1">
    <citation type="journal article" date="2017" name="Gigascience">
        <title>Genome sequence of the small brown planthopper, Laodelphax striatellus.</title>
        <authorList>
            <person name="Zhu J."/>
            <person name="Jiang F."/>
            <person name="Wang X."/>
            <person name="Yang P."/>
            <person name="Bao Y."/>
            <person name="Zhao W."/>
            <person name="Wang W."/>
            <person name="Lu H."/>
            <person name="Wang Q."/>
            <person name="Cui N."/>
            <person name="Li J."/>
            <person name="Chen X."/>
            <person name="Luo L."/>
            <person name="Yu J."/>
            <person name="Kang L."/>
            <person name="Cui F."/>
        </authorList>
    </citation>
    <scope>NUCLEOTIDE SEQUENCE [LARGE SCALE GENOMIC DNA]</scope>
    <source>
        <strain evidence="5">Lst14</strain>
    </source>
</reference>
<gene>
    <name evidence="5" type="ORF">LSTR_LSTR007330</name>
</gene>
<dbReference type="SMR" id="A0A482WSS9"/>
<keyword evidence="4" id="KW-0732">Signal</keyword>
<evidence type="ECO:0000256" key="4">
    <source>
        <dbReference type="SAM" id="SignalP"/>
    </source>
</evidence>
<comment type="caution">
    <text evidence="5">The sequence shown here is derived from an EMBL/GenBank/DDBJ whole genome shotgun (WGS) entry which is preliminary data.</text>
</comment>
<dbReference type="Proteomes" id="UP000291343">
    <property type="component" value="Unassembled WGS sequence"/>
</dbReference>
<organism evidence="5 6">
    <name type="scientific">Laodelphax striatellus</name>
    <name type="common">Small brown planthopper</name>
    <name type="synonym">Delphax striatella</name>
    <dbReference type="NCBI Taxonomy" id="195883"/>
    <lineage>
        <taxon>Eukaryota</taxon>
        <taxon>Metazoa</taxon>
        <taxon>Ecdysozoa</taxon>
        <taxon>Arthropoda</taxon>
        <taxon>Hexapoda</taxon>
        <taxon>Insecta</taxon>
        <taxon>Pterygota</taxon>
        <taxon>Neoptera</taxon>
        <taxon>Paraneoptera</taxon>
        <taxon>Hemiptera</taxon>
        <taxon>Auchenorrhyncha</taxon>
        <taxon>Fulgoroidea</taxon>
        <taxon>Delphacidae</taxon>
        <taxon>Criomorphinae</taxon>
        <taxon>Laodelphax</taxon>
    </lineage>
</organism>
<evidence type="ECO:0000313" key="6">
    <source>
        <dbReference type="Proteomes" id="UP000291343"/>
    </source>
</evidence>
<evidence type="ECO:0000256" key="3">
    <source>
        <dbReference type="ARBA" id="ARBA00023216"/>
    </source>
</evidence>
<evidence type="ECO:0000313" key="5">
    <source>
        <dbReference type="EMBL" id="RZF36627.1"/>
    </source>
</evidence>
<dbReference type="AlphaFoldDB" id="A0A482WSS9"/>
<dbReference type="SUPFAM" id="SSF47874">
    <property type="entry name" value="Annexin"/>
    <property type="match status" value="1"/>
</dbReference>
<accession>A0A482WSS9</accession>
<dbReference type="PANTHER" id="PTHR10502:SF102">
    <property type="entry name" value="ANNEXIN B11"/>
    <property type="match status" value="1"/>
</dbReference>
<comment type="similarity">
    <text evidence="1">Belongs to the annexin family.</text>
</comment>
<keyword evidence="2" id="KW-0677">Repeat</keyword>
<keyword evidence="3" id="KW-0041">Annexin</keyword>
<evidence type="ECO:0008006" key="7">
    <source>
        <dbReference type="Google" id="ProtNLM"/>
    </source>
</evidence>
<dbReference type="GO" id="GO:0005886">
    <property type="term" value="C:plasma membrane"/>
    <property type="evidence" value="ECO:0007669"/>
    <property type="project" value="TreeGrafter"/>
</dbReference>
<dbReference type="InterPro" id="IPR001464">
    <property type="entry name" value="Annexin"/>
</dbReference>
<evidence type="ECO:0000256" key="2">
    <source>
        <dbReference type="ARBA" id="ARBA00022737"/>
    </source>
</evidence>
<dbReference type="EMBL" id="QKKF02026138">
    <property type="protein sequence ID" value="RZF36627.1"/>
    <property type="molecule type" value="Genomic_DNA"/>
</dbReference>
<dbReference type="PROSITE" id="PS51897">
    <property type="entry name" value="ANNEXIN_2"/>
    <property type="match status" value="1"/>
</dbReference>
<protein>
    <recommendedName>
        <fullName evidence="7">Annexin</fullName>
    </recommendedName>
</protein>
<dbReference type="GO" id="GO:0005737">
    <property type="term" value="C:cytoplasm"/>
    <property type="evidence" value="ECO:0007669"/>
    <property type="project" value="TreeGrafter"/>
</dbReference>
<feature type="chain" id="PRO_5019744096" description="Annexin" evidence="4">
    <location>
        <begin position="18"/>
        <end position="336"/>
    </location>
</feature>
<dbReference type="Pfam" id="PF00191">
    <property type="entry name" value="Annexin"/>
    <property type="match status" value="2"/>
</dbReference>
<evidence type="ECO:0000256" key="1">
    <source>
        <dbReference type="ARBA" id="ARBA00007831"/>
    </source>
</evidence>
<sequence length="336" mass="38343">MRLIVIIYSSIISLKYGACLQDNYTTGPTIVALPFNATDDAHAIIEEMKAKHIRGKHKEKIIDILVSRTIAQRLEIGVQYNNIQKEDFHRDIKNYFDDSSHDSDKNVFEIISTTADFLARRIKHSIKKRGEDHGYMSIICTSTAKELIDIRASYLNQYKVEMGIDIPDVLGNSELTRFLSRLFGYNTTLRSDAAADSKKTAELVKAIPEHKSSCNLQDASALYEMMKTESFKQIKAVAEAYKMNSNSKYSDPLKAIDKNCDSDLKEAFIRIMNYSMDPFHYYAHEIERAFHGKGSIDSADTRVMISRSEIDLADIRTCYDNTYEHGLKWAIEVSSR</sequence>
<dbReference type="OrthoDB" id="6639984at2759"/>
<dbReference type="STRING" id="195883.A0A482WSS9"/>
<dbReference type="GO" id="GO:0012506">
    <property type="term" value="C:vesicle membrane"/>
    <property type="evidence" value="ECO:0007669"/>
    <property type="project" value="TreeGrafter"/>
</dbReference>
<dbReference type="GO" id="GO:0001786">
    <property type="term" value="F:phosphatidylserine binding"/>
    <property type="evidence" value="ECO:0007669"/>
    <property type="project" value="TreeGrafter"/>
</dbReference>
<dbReference type="InterPro" id="IPR037104">
    <property type="entry name" value="Annexin_sf"/>
</dbReference>